<proteinExistence type="predicted"/>
<organism evidence="2">
    <name type="scientific">viral metagenome</name>
    <dbReference type="NCBI Taxonomy" id="1070528"/>
    <lineage>
        <taxon>unclassified sequences</taxon>
        <taxon>metagenomes</taxon>
        <taxon>organismal metagenomes</taxon>
    </lineage>
</organism>
<protein>
    <submittedName>
        <fullName evidence="2">Uncharacterized protein</fullName>
    </submittedName>
</protein>
<evidence type="ECO:0000256" key="1">
    <source>
        <dbReference type="SAM" id="MobiDB-lite"/>
    </source>
</evidence>
<reference evidence="2" key="1">
    <citation type="journal article" date="2020" name="Nature">
        <title>Giant virus diversity and host interactions through global metagenomics.</title>
        <authorList>
            <person name="Schulz F."/>
            <person name="Roux S."/>
            <person name="Paez-Espino D."/>
            <person name="Jungbluth S."/>
            <person name="Walsh D.A."/>
            <person name="Denef V.J."/>
            <person name="McMahon K.D."/>
            <person name="Konstantinidis K.T."/>
            <person name="Eloe-Fadrosh E.A."/>
            <person name="Kyrpides N.C."/>
            <person name="Woyke T."/>
        </authorList>
    </citation>
    <scope>NUCLEOTIDE SEQUENCE</scope>
    <source>
        <strain evidence="2">GVMAG-M-3300023174-130</strain>
    </source>
</reference>
<sequence>MIYIYNIYMASKYASIYNMFDYIEQKINKETGKRKKKQTVGGDSEGDSGNHDRETEPFYSFKTSINNVYDYFSVIFKDSNAKEAKFKKSVLELDKQGHYTEDNINDIELEENTVQDTILENTNENDSDSDNDVERKESQLLLKDKKILI</sequence>
<dbReference type="AlphaFoldDB" id="A0A6C0DBU0"/>
<evidence type="ECO:0000313" key="2">
    <source>
        <dbReference type="EMBL" id="QHT13075.1"/>
    </source>
</evidence>
<name>A0A6C0DBU0_9ZZZZ</name>
<feature type="region of interest" description="Disordered" evidence="1">
    <location>
        <begin position="31"/>
        <end position="56"/>
    </location>
</feature>
<accession>A0A6C0DBU0</accession>
<dbReference type="EMBL" id="MN739559">
    <property type="protein sequence ID" value="QHT13075.1"/>
    <property type="molecule type" value="Genomic_DNA"/>
</dbReference>